<name>A0A7J8I963_MOLMO</name>
<dbReference type="InParanoid" id="A0A7J8I963"/>
<proteinExistence type="predicted"/>
<accession>A0A7J8I963</accession>
<dbReference type="AlphaFoldDB" id="A0A7J8I963"/>
<sequence length="194" mass="21241">MHGHTSQSGPCSFLSETSLHLPIKICKICLSTRLPISPFPALLLLKALVTISMLCVSYLSSVSCSGWSSPGRCFCLSSLLCPQQHLCTVGLDVKILHKQSSIHRGRNEAWGLLPGWWQHHTCTKQVAPKFSLFILPPPQPVGQSRQAESVPVAAPDPFSRPHVLTSASRNSPFKIAMSLRAFRGLCLPTDVMPY</sequence>
<reference evidence="1 2" key="1">
    <citation type="journal article" date="2020" name="Nature">
        <title>Six reference-quality genomes reveal evolution of bat adaptations.</title>
        <authorList>
            <person name="Jebb D."/>
            <person name="Huang Z."/>
            <person name="Pippel M."/>
            <person name="Hughes G.M."/>
            <person name="Lavrichenko K."/>
            <person name="Devanna P."/>
            <person name="Winkler S."/>
            <person name="Jermiin L.S."/>
            <person name="Skirmuntt E.C."/>
            <person name="Katzourakis A."/>
            <person name="Burkitt-Gray L."/>
            <person name="Ray D.A."/>
            <person name="Sullivan K.A.M."/>
            <person name="Roscito J.G."/>
            <person name="Kirilenko B.M."/>
            <person name="Davalos L.M."/>
            <person name="Corthals A.P."/>
            <person name="Power M.L."/>
            <person name="Jones G."/>
            <person name="Ransome R.D."/>
            <person name="Dechmann D.K.N."/>
            <person name="Locatelli A.G."/>
            <person name="Puechmaille S.J."/>
            <person name="Fedrigo O."/>
            <person name="Jarvis E.D."/>
            <person name="Hiller M."/>
            <person name="Vernes S.C."/>
            <person name="Myers E.W."/>
            <person name="Teeling E.C."/>
        </authorList>
    </citation>
    <scope>NUCLEOTIDE SEQUENCE [LARGE SCALE GENOMIC DNA]</scope>
    <source>
        <strain evidence="1">MMolMol1</strain>
        <tissue evidence="1">Muscle</tissue>
    </source>
</reference>
<keyword evidence="2" id="KW-1185">Reference proteome</keyword>
<protein>
    <submittedName>
        <fullName evidence="1">Uncharacterized protein</fullName>
    </submittedName>
</protein>
<organism evidence="1 2">
    <name type="scientific">Molossus molossus</name>
    <name type="common">Pallas' mastiff bat</name>
    <name type="synonym">Vespertilio molossus</name>
    <dbReference type="NCBI Taxonomy" id="27622"/>
    <lineage>
        <taxon>Eukaryota</taxon>
        <taxon>Metazoa</taxon>
        <taxon>Chordata</taxon>
        <taxon>Craniata</taxon>
        <taxon>Vertebrata</taxon>
        <taxon>Euteleostomi</taxon>
        <taxon>Mammalia</taxon>
        <taxon>Eutheria</taxon>
        <taxon>Laurasiatheria</taxon>
        <taxon>Chiroptera</taxon>
        <taxon>Yangochiroptera</taxon>
        <taxon>Molossidae</taxon>
        <taxon>Molossus</taxon>
    </lineage>
</organism>
<dbReference type="EMBL" id="JACASF010000004">
    <property type="protein sequence ID" value="KAF6480848.1"/>
    <property type="molecule type" value="Genomic_DNA"/>
</dbReference>
<evidence type="ECO:0000313" key="2">
    <source>
        <dbReference type="Proteomes" id="UP000550707"/>
    </source>
</evidence>
<comment type="caution">
    <text evidence="1">The sequence shown here is derived from an EMBL/GenBank/DDBJ whole genome shotgun (WGS) entry which is preliminary data.</text>
</comment>
<evidence type="ECO:0000313" key="1">
    <source>
        <dbReference type="EMBL" id="KAF6480848.1"/>
    </source>
</evidence>
<gene>
    <name evidence="1" type="ORF">HJG59_010646</name>
</gene>
<dbReference type="Proteomes" id="UP000550707">
    <property type="component" value="Unassembled WGS sequence"/>
</dbReference>